<name>A0A9P6QHE3_9FUNG</name>
<evidence type="ECO:0000256" key="3">
    <source>
        <dbReference type="ARBA" id="ARBA00037931"/>
    </source>
</evidence>
<feature type="region of interest" description="Disordered" evidence="5">
    <location>
        <begin position="355"/>
        <end position="405"/>
    </location>
</feature>
<keyword evidence="2" id="KW-0677">Repeat</keyword>
<keyword evidence="7" id="KW-1185">Reference proteome</keyword>
<dbReference type="OrthoDB" id="7668193at2759"/>
<proteinExistence type="inferred from homology"/>
<comment type="similarity">
    <text evidence="3">Belongs to the WD repeat ASA1 family.</text>
</comment>
<dbReference type="PANTHER" id="PTHR19854">
    <property type="entry name" value="TRANSDUCIN BETA-LIKE 3"/>
    <property type="match status" value="1"/>
</dbReference>
<comment type="caution">
    <text evidence="6">The sequence shown here is derived from an EMBL/GenBank/DDBJ whole genome shotgun (WGS) entry which is preliminary data.</text>
</comment>
<feature type="compositionally biased region" description="Low complexity" evidence="5">
    <location>
        <begin position="359"/>
        <end position="376"/>
    </location>
</feature>
<reference evidence="6" key="1">
    <citation type="journal article" date="2020" name="Fungal Divers.">
        <title>Resolving the Mortierellaceae phylogeny through synthesis of multi-gene phylogenetics and phylogenomics.</title>
        <authorList>
            <person name="Vandepol N."/>
            <person name="Liber J."/>
            <person name="Desiro A."/>
            <person name="Na H."/>
            <person name="Kennedy M."/>
            <person name="Barry K."/>
            <person name="Grigoriev I.V."/>
            <person name="Miller A.N."/>
            <person name="O'Donnell K."/>
            <person name="Stajich J.E."/>
            <person name="Bonito G."/>
        </authorList>
    </citation>
    <scope>NUCLEOTIDE SEQUENCE</scope>
    <source>
        <strain evidence="6">KOD948</strain>
    </source>
</reference>
<evidence type="ECO:0000256" key="4">
    <source>
        <dbReference type="ARBA" id="ARBA00040563"/>
    </source>
</evidence>
<dbReference type="SMART" id="SM00320">
    <property type="entry name" value="WD40"/>
    <property type="match status" value="2"/>
</dbReference>
<dbReference type="SUPFAM" id="SSF50978">
    <property type="entry name" value="WD40 repeat-like"/>
    <property type="match status" value="1"/>
</dbReference>
<dbReference type="PANTHER" id="PTHR19854:SF1">
    <property type="entry name" value="GUANINE NUCLEOTIDE-BINDING PROTEIN SUBUNIT BETA-LIKE PROTEIN 1"/>
    <property type="match status" value="1"/>
</dbReference>
<sequence length="433" mass="47131">MVADTEQVYILSHGRDNEIHVWDINSILQKSLQRSSVASVASSITEDLAPVFSLPVNALNFCKMSVLAIDIVPRQQDHPTSGQGSSQEEGASTNLHSLSRTHQHIYIAVPSPTTATLVDIYDIVKPVRLFASIGRQDDGFSRATANPSMETNTKWGSVMAIQLFKKSSARILDISTLSPQDDASSEKLHMLLAYEDGSLALFADNSMSVSGGQQSSGDGAKAKAKAKTKMDVLWSTNYHRGPVLALGISSDMSFVISCGSDNLLVEYNLFGSTQGTPEVRQVSLKANGIADVKVRNDNKILALAGWDGRIRIFSCKTLKPLAVLKCHREGLYCIGLANVLEMTKESDERIFAEQNRLPTDGSTSASSASDVITADSQDVESKSRQVNDNDSSSSDEDGDSDLEDALEGRRQWAKRHWIAAAGKESRISLWEIY</sequence>
<dbReference type="AlphaFoldDB" id="A0A9P6QHE3"/>
<dbReference type="InterPro" id="IPR015943">
    <property type="entry name" value="WD40/YVTN_repeat-like_dom_sf"/>
</dbReference>
<keyword evidence="1" id="KW-0853">WD repeat</keyword>
<dbReference type="EMBL" id="JAAAJA010000014">
    <property type="protein sequence ID" value="KAG0266671.1"/>
    <property type="molecule type" value="Genomic_DNA"/>
</dbReference>
<accession>A0A9P6QHE3</accession>
<evidence type="ECO:0000313" key="6">
    <source>
        <dbReference type="EMBL" id="KAG0266671.1"/>
    </source>
</evidence>
<evidence type="ECO:0000256" key="1">
    <source>
        <dbReference type="ARBA" id="ARBA00022574"/>
    </source>
</evidence>
<evidence type="ECO:0000256" key="2">
    <source>
        <dbReference type="ARBA" id="ARBA00022737"/>
    </source>
</evidence>
<dbReference type="InterPro" id="IPR036322">
    <property type="entry name" value="WD40_repeat_dom_sf"/>
</dbReference>
<evidence type="ECO:0000256" key="5">
    <source>
        <dbReference type="SAM" id="MobiDB-lite"/>
    </source>
</evidence>
<evidence type="ECO:0000313" key="7">
    <source>
        <dbReference type="Proteomes" id="UP000726737"/>
    </source>
</evidence>
<organism evidence="6 7">
    <name type="scientific">Mortierella polycephala</name>
    <dbReference type="NCBI Taxonomy" id="41804"/>
    <lineage>
        <taxon>Eukaryota</taxon>
        <taxon>Fungi</taxon>
        <taxon>Fungi incertae sedis</taxon>
        <taxon>Mucoromycota</taxon>
        <taxon>Mortierellomycotina</taxon>
        <taxon>Mortierellomycetes</taxon>
        <taxon>Mortierellales</taxon>
        <taxon>Mortierellaceae</taxon>
        <taxon>Mortierella</taxon>
    </lineage>
</organism>
<dbReference type="Gene3D" id="2.130.10.10">
    <property type="entry name" value="YVTN repeat-like/Quinoprotein amine dehydrogenase"/>
    <property type="match status" value="1"/>
</dbReference>
<gene>
    <name evidence="6" type="primary">GNB1L</name>
    <name evidence="6" type="ORF">BG011_001518</name>
</gene>
<protein>
    <recommendedName>
        <fullName evidence="4">ASTRA-associated protein 1</fullName>
    </recommendedName>
</protein>
<dbReference type="Proteomes" id="UP000726737">
    <property type="component" value="Unassembled WGS sequence"/>
</dbReference>
<feature type="compositionally biased region" description="Acidic residues" evidence="5">
    <location>
        <begin position="393"/>
        <end position="405"/>
    </location>
</feature>
<dbReference type="InterPro" id="IPR001680">
    <property type="entry name" value="WD40_rpt"/>
</dbReference>